<feature type="non-terminal residue" evidence="1">
    <location>
        <position position="382"/>
    </location>
</feature>
<protein>
    <submittedName>
        <fullName evidence="1">Uncharacterized protein</fullName>
    </submittedName>
</protein>
<accession>A0ACC3D0W2</accession>
<reference evidence="1" key="1">
    <citation type="submission" date="2024-09" db="EMBL/GenBank/DDBJ databases">
        <title>Black Yeasts Isolated from many extreme environments.</title>
        <authorList>
            <person name="Coleine C."/>
            <person name="Stajich J.E."/>
            <person name="Selbmann L."/>
        </authorList>
    </citation>
    <scope>NUCLEOTIDE SEQUENCE</scope>
    <source>
        <strain evidence="1">CCFEE 5737</strain>
    </source>
</reference>
<sequence length="382" mass="42115">MEKVNTTERLKQLRELMKKENVDIYSANFLVLLLVPTNPVQLFPPRIATSPTFICGFTGSAGTAVITHAKASLATDGRYFNQAGKQLDDNWELLKQGLQDVPTWQEWTADQSDGGKTVGVDPAVITAPDARRLAEKIKKKGGGELKAVRDNLVDAVWGKDKPSRPNEKVTVLGQDYCGKKFEDKLADLRKEMEKKKSAGFIVSMLDETAWLFNLRGSDIPYNPVFFSYAVITSNSATLYVDDSKLSPEVKSHLGDAVTLRPYDAIFGDIEALSQEGSETTSDSDSSAKPKKYLTSTKASWALYKSLGGEDKVEEIRSPIGDAKAVKNETELAGMRACHVRDGAALSEYFAWLEDQLVNKGAKIDEVEAADKLEATRAKHEHF</sequence>
<comment type="caution">
    <text evidence="1">The sequence shown here is derived from an EMBL/GenBank/DDBJ whole genome shotgun (WGS) entry which is preliminary data.</text>
</comment>
<dbReference type="Proteomes" id="UP001186974">
    <property type="component" value="Unassembled WGS sequence"/>
</dbReference>
<gene>
    <name evidence="1" type="ORF">LTS18_009540</name>
</gene>
<dbReference type="EMBL" id="JAWDJW010008926">
    <property type="protein sequence ID" value="KAK3060010.1"/>
    <property type="molecule type" value="Genomic_DNA"/>
</dbReference>
<organism evidence="1 2">
    <name type="scientific">Coniosporium uncinatum</name>
    <dbReference type="NCBI Taxonomy" id="93489"/>
    <lineage>
        <taxon>Eukaryota</taxon>
        <taxon>Fungi</taxon>
        <taxon>Dikarya</taxon>
        <taxon>Ascomycota</taxon>
        <taxon>Pezizomycotina</taxon>
        <taxon>Dothideomycetes</taxon>
        <taxon>Dothideomycetes incertae sedis</taxon>
        <taxon>Coniosporium</taxon>
    </lineage>
</organism>
<evidence type="ECO:0000313" key="2">
    <source>
        <dbReference type="Proteomes" id="UP001186974"/>
    </source>
</evidence>
<keyword evidence="2" id="KW-1185">Reference proteome</keyword>
<evidence type="ECO:0000313" key="1">
    <source>
        <dbReference type="EMBL" id="KAK3060010.1"/>
    </source>
</evidence>
<name>A0ACC3D0W2_9PEZI</name>
<proteinExistence type="predicted"/>